<comment type="caution">
    <text evidence="2">The sequence shown here is derived from an EMBL/GenBank/DDBJ whole genome shotgun (WGS) entry which is preliminary data.</text>
</comment>
<organism evidence="2 3">
    <name type="scientific">Pelagomonas calceolata</name>
    <dbReference type="NCBI Taxonomy" id="35677"/>
    <lineage>
        <taxon>Eukaryota</taxon>
        <taxon>Sar</taxon>
        <taxon>Stramenopiles</taxon>
        <taxon>Ochrophyta</taxon>
        <taxon>Pelagophyceae</taxon>
        <taxon>Pelagomonadales</taxon>
        <taxon>Pelagomonadaceae</taxon>
        <taxon>Pelagomonas</taxon>
    </lineage>
</organism>
<accession>A0A8J2T0M5</accession>
<dbReference type="Proteomes" id="UP000789595">
    <property type="component" value="Unassembled WGS sequence"/>
</dbReference>
<gene>
    <name evidence="2" type="ORF">PECAL_6P16680</name>
</gene>
<proteinExistence type="predicted"/>
<evidence type="ECO:0000256" key="1">
    <source>
        <dbReference type="SAM" id="Phobius"/>
    </source>
</evidence>
<keyword evidence="1" id="KW-1133">Transmembrane helix</keyword>
<keyword evidence="3" id="KW-1185">Reference proteome</keyword>
<keyword evidence="1" id="KW-0812">Transmembrane</keyword>
<name>A0A8J2T0M5_9STRA</name>
<reference evidence="2" key="1">
    <citation type="submission" date="2021-11" db="EMBL/GenBank/DDBJ databases">
        <authorList>
            <consortium name="Genoscope - CEA"/>
            <person name="William W."/>
        </authorList>
    </citation>
    <scope>NUCLEOTIDE SEQUENCE</scope>
</reference>
<dbReference type="OrthoDB" id="408742at2759"/>
<feature type="transmembrane region" description="Helical" evidence="1">
    <location>
        <begin position="25"/>
        <end position="44"/>
    </location>
</feature>
<sequence>MIRVEDAGIKLLGASLGIVPCRARFVGRFVAFSTFVSTTSGLFFGQAGALLGAGPLVPYLVGAWAGYSLAGVIFWRGEVKRALKFVQAYPRLMEHALLSSGDHGESQTFKYATRT</sequence>
<dbReference type="AlphaFoldDB" id="A0A8J2T0M5"/>
<dbReference type="EMBL" id="CAKKNE010000006">
    <property type="protein sequence ID" value="CAH0380031.1"/>
    <property type="molecule type" value="Genomic_DNA"/>
</dbReference>
<evidence type="ECO:0000313" key="2">
    <source>
        <dbReference type="EMBL" id="CAH0380031.1"/>
    </source>
</evidence>
<keyword evidence="1" id="KW-0472">Membrane</keyword>
<feature type="transmembrane region" description="Helical" evidence="1">
    <location>
        <begin position="56"/>
        <end position="75"/>
    </location>
</feature>
<protein>
    <submittedName>
        <fullName evidence="2">Uncharacterized protein</fullName>
    </submittedName>
</protein>
<evidence type="ECO:0000313" key="3">
    <source>
        <dbReference type="Proteomes" id="UP000789595"/>
    </source>
</evidence>